<name>A0A5S3N3P2_9FLAO</name>
<evidence type="ECO:0000256" key="1">
    <source>
        <dbReference type="SAM" id="SignalP"/>
    </source>
</evidence>
<feature type="chain" id="PRO_5024270274" evidence="1">
    <location>
        <begin position="25"/>
        <end position="255"/>
    </location>
</feature>
<dbReference type="InterPro" id="IPR013830">
    <property type="entry name" value="SGNH_hydro"/>
</dbReference>
<comment type="caution">
    <text evidence="3">The sequence shown here is derived from an EMBL/GenBank/DDBJ whole genome shotgun (WGS) entry which is preliminary data.</text>
</comment>
<evidence type="ECO:0000313" key="4">
    <source>
        <dbReference type="Proteomes" id="UP000307140"/>
    </source>
</evidence>
<dbReference type="InterPro" id="IPR036514">
    <property type="entry name" value="SGNH_hydro_sf"/>
</dbReference>
<keyword evidence="1" id="KW-0732">Signal</keyword>
<gene>
    <name evidence="3" type="ORF">FDT66_08450</name>
</gene>
<keyword evidence="3" id="KW-0378">Hydrolase</keyword>
<feature type="signal peptide" evidence="1">
    <location>
        <begin position="1"/>
        <end position="24"/>
    </location>
</feature>
<dbReference type="CDD" id="cd01832">
    <property type="entry name" value="SGNH_hydrolase_like_1"/>
    <property type="match status" value="1"/>
</dbReference>
<evidence type="ECO:0000313" key="3">
    <source>
        <dbReference type="EMBL" id="TMM29890.1"/>
    </source>
</evidence>
<reference evidence="3 4" key="1">
    <citation type="submission" date="2019-05" db="EMBL/GenBank/DDBJ databases">
        <title>Polaribacter aestuariivivens sp. nov., isolated from a tidal flat.</title>
        <authorList>
            <person name="Yoon J.-H."/>
        </authorList>
    </citation>
    <scope>NUCLEOTIDE SEQUENCE [LARGE SCALE GENOMIC DNA]</scope>
    <source>
        <strain evidence="3 4">DBTF-3</strain>
    </source>
</reference>
<keyword evidence="4" id="KW-1185">Reference proteome</keyword>
<proteinExistence type="predicted"/>
<sequence length="255" mass="28277">MKKGFYIILYILFLTISSCGSVTDFEENLDINSSDIEVDTTFINPNNGGVNNNGVFKILSLGDSYTIGESVCETCKFPVQLVDTLLTITQNKSSFPLKIIAKTGWTTTNLISAIDAENINSDYNLVTLLIGVNNQYQRKPFSTYETEFPKLLEIATKAANNNIENLIVISIPDYAFTPFGRANTTISSEIDTYNNFAQAYCISRGITFINITDITRQGLVNPALVANDGLHPSKLAYKKFVERITPVVLQKLNLN</sequence>
<organism evidence="3 4">
    <name type="scientific">Polaribacter aestuariivivens</name>
    <dbReference type="NCBI Taxonomy" id="2304626"/>
    <lineage>
        <taxon>Bacteria</taxon>
        <taxon>Pseudomonadati</taxon>
        <taxon>Bacteroidota</taxon>
        <taxon>Flavobacteriia</taxon>
        <taxon>Flavobacteriales</taxon>
        <taxon>Flavobacteriaceae</taxon>
    </lineage>
</organism>
<dbReference type="EMBL" id="VANR01000004">
    <property type="protein sequence ID" value="TMM29890.1"/>
    <property type="molecule type" value="Genomic_DNA"/>
</dbReference>
<dbReference type="RefSeq" id="WP_138535740.1">
    <property type="nucleotide sequence ID" value="NZ_VANR01000004.1"/>
</dbReference>
<evidence type="ECO:0000259" key="2">
    <source>
        <dbReference type="Pfam" id="PF13472"/>
    </source>
</evidence>
<feature type="domain" description="SGNH hydrolase-type esterase" evidence="2">
    <location>
        <begin position="61"/>
        <end position="238"/>
    </location>
</feature>
<protein>
    <submittedName>
        <fullName evidence="3">SGNH/GDSL hydrolase family protein</fullName>
    </submittedName>
</protein>
<dbReference type="Gene3D" id="3.40.50.1110">
    <property type="entry name" value="SGNH hydrolase"/>
    <property type="match status" value="1"/>
</dbReference>
<dbReference type="GO" id="GO:0016788">
    <property type="term" value="F:hydrolase activity, acting on ester bonds"/>
    <property type="evidence" value="ECO:0007669"/>
    <property type="project" value="UniProtKB-ARBA"/>
</dbReference>
<accession>A0A5S3N3P2</accession>
<dbReference type="Pfam" id="PF13472">
    <property type="entry name" value="Lipase_GDSL_2"/>
    <property type="match status" value="1"/>
</dbReference>
<dbReference type="Proteomes" id="UP000307140">
    <property type="component" value="Unassembled WGS sequence"/>
</dbReference>
<dbReference type="PROSITE" id="PS51257">
    <property type="entry name" value="PROKAR_LIPOPROTEIN"/>
    <property type="match status" value="1"/>
</dbReference>
<dbReference type="OrthoDB" id="158267at2"/>
<dbReference type="AlphaFoldDB" id="A0A5S3N3P2"/>
<dbReference type="SUPFAM" id="SSF52266">
    <property type="entry name" value="SGNH hydrolase"/>
    <property type="match status" value="1"/>
</dbReference>